<accession>R9CE22</accession>
<keyword evidence="1 3" id="KW-0732">Signal</keyword>
<feature type="signal peptide" evidence="3">
    <location>
        <begin position="1"/>
        <end position="29"/>
    </location>
</feature>
<dbReference type="EMBL" id="ASRV01000045">
    <property type="protein sequence ID" value="EOR27518.1"/>
    <property type="molecule type" value="Genomic_DNA"/>
</dbReference>
<feature type="compositionally biased region" description="Low complexity" evidence="2">
    <location>
        <begin position="1883"/>
        <end position="1918"/>
    </location>
</feature>
<dbReference type="PANTHER" id="PTHR12143:SF43">
    <property type="entry name" value="PUTATIVE-RELATED"/>
    <property type="match status" value="1"/>
</dbReference>
<sequence length="1964" mass="218771">MKAKGKKILTTFLAMTLTVTTINYSAVFAKDLTTSANTKPEKQILFETSFEDNETDKNFLNSIIDEKRGSENVSGLPKEIVIDGSINDKIILSSIQSSRKYNDNEIPSNLFDDATNTKFLAYDPSGINSTNKAWVSFEVREGVVIDRYQIVAANDAQERDPKAWTLLASNDGTIWENLDKQNNQVFSARYERKEYKINNEKAYKFFKLEITELYKANNNMAQWSELNLGTGIKEDAETVSKMTTAITRGPSGTWNQASGKGWTGTKAVEISGIHKGNERAYSYNVIYKDLDVKVDEDTNLSYTIFPSILDESDYDYDYTQMHIAVDIEFTDGSFLSDLNSIDQYDTKLNPKAQGESRILTTNQWNYIASNIGMVASGKTIKNILIAYDNNDNPKEVDAKFRTYIDDLKIYNEEPVTFTHKSDYVNILRGTNDSPSFSRGLTAPAVTMPHGFNFFAPATNASDNKIYNYQLNGNTLKHITISHEPSYWVGDRGTWQFMINTSVDSTKVTSANQINSSARQAEFTHENETAKAHYYSVTFNEGSNASNSTMEVTPTVHGSVARFTFDTDSQNRNIIFDSTRANGTLKFNNDGTFEASSSHNSNGMQTMYIYGKFSEKPRNTSVQNTKQGIASFNSEVVEMKLATSFISIDQAKKNLELEITNSDDFDSIFTKAQTTWDDTLDMIDVKGASKDQLTTLYSNLYRLNAYPNLLSENTGTNDNPIWKYKSPYGNHDVVEGTLYYNNGFWDTYRTAWAAYALFTPEKDTELLNGLVQHYVDQGYVPRWIAPGGTNSMVGTSSDVIFGDAIAKGIDFNWQSAYESAIKNAAVVSNNLTNGGRANLNKSIFEGYTAHDSQGEGFSWSIEGYINDYGLYQLANKLGYEDEAAYYLNRALNYTKLFKSTGDTVNDKWLRGRNANGDWSYSDENFNPFFWGDDYTETNAFNMSVSVTQDGQGLANLYGGRAALAEKIDTIFETNGDYWGYGAVESVGGIHEQKEAREIKLGQYGHSNQPSHHIPYMYNYAGEPWKTQKYVRDILDRAYVGSDFGQGYIGDEDNGEMSAWYIFSALGFYPVSMGNDEYAIGSPLFEEMTVHLDNGKNITVKANNNSDENIYIQSMKLNGKDYNKNYIKHEDVANGAVIEFTMGNTPNTNWGSSEDSLPTSITKNDEIPNPLEDVTIPGVQEVGEPNGDVHFESVYSNISEAKKIFDNDSNTSATLNVSGNSEIIYSFIKPTKVNMLTLTSADKGETPTGYRLSGSYDGVKWEAIDERNDLKFEWKRYTRPFNLPEEKISGFTHYKLELKGGTDLAEVELLGQEGDTSSIDVNVLNKMIISAKTINQSNLPQVAKDLLNSAIESAEAVANNENATHEEIVTQYNLLSNVRRRINSIRIAKNIIEAEEFNDKHSSIVNDGKNIGGVKKGTWVKYNDIVFAGNENTLEIFYAAQNKDAGGYAEIHIDSMDSEAVAKIELPTTGENWSNYVLVEGDLLKNVEQGLHDVYLVFNNDTEKPYVSNVDYFRFGNKIEANVNIIGDGKVNAGNAYEGRPYTMTFDGDVTHVFVNGVSVEFDKENKSYTLDKLTSDTKIDVVFGELVPHKIETDIKGGNVTVELNKGQAIGYEEVILTIKNIEEGKLLSVVKLNGENVTIPNAVDGVYTIKLLMPFEDAKIEVILEELVEMVNIKVNPSEHGIITTTAVDNQIAKGKDLVITVTPEQGYKLASLIINGEDITKFVEDNMLTYKEVNENLEITTTFVLDTNKEDLNKLIAALSNEKIIEKLLDGVSQDIVDEFNKALSNAKKVSENINSTQQAIDEAASTLRTAIQKVIDFERVNKEVLKDYIKEVENLDLSKYTDTTIAEFKNALNNAKNVLNNDSATQDEVDKALSKLKAAKGALTKVNENPGTGNPDPNPGTENPTPNPGTENPNEGNGKGNDDSSLPGTGDDSSLSKYMYVMLSLSAGLYLLLRKNKKAKLN</sequence>
<dbReference type="Pfam" id="PF17678">
    <property type="entry name" value="Glyco_hydro_92N"/>
    <property type="match status" value="1"/>
</dbReference>
<dbReference type="OrthoDB" id="9757939at2"/>
<gene>
    <name evidence="5" type="ORF">A500_04141</name>
</gene>
<dbReference type="SMART" id="SM00606">
    <property type="entry name" value="CBD_IV"/>
    <property type="match status" value="1"/>
</dbReference>
<dbReference type="Pfam" id="PF07971">
    <property type="entry name" value="Glyco_hydro_92"/>
    <property type="match status" value="1"/>
</dbReference>
<keyword evidence="6" id="KW-1185">Reference proteome</keyword>
<dbReference type="GO" id="GO:0005975">
    <property type="term" value="P:carbohydrate metabolic process"/>
    <property type="evidence" value="ECO:0007669"/>
    <property type="project" value="InterPro"/>
</dbReference>
<dbReference type="Gene3D" id="1.20.1610.10">
    <property type="entry name" value="alpha-1,2-mannosidases domains"/>
    <property type="match status" value="1"/>
</dbReference>
<dbReference type="Gene3D" id="2.60.120.260">
    <property type="entry name" value="Galactose-binding domain-like"/>
    <property type="match status" value="3"/>
</dbReference>
<proteinExistence type="predicted"/>
<evidence type="ECO:0000313" key="6">
    <source>
        <dbReference type="Proteomes" id="UP000013988"/>
    </source>
</evidence>
<dbReference type="InterPro" id="IPR005084">
    <property type="entry name" value="CBM6"/>
</dbReference>
<comment type="caution">
    <text evidence="5">The sequence shown here is derived from an EMBL/GenBank/DDBJ whole genome shotgun (WGS) entry which is preliminary data.</text>
</comment>
<dbReference type="InterPro" id="IPR005887">
    <property type="entry name" value="GH92_a_mannosidase_put"/>
</dbReference>
<organism evidence="5 6">
    <name type="scientific">Clostridium sartagoforme AAU1</name>
    <dbReference type="NCBI Taxonomy" id="1202534"/>
    <lineage>
        <taxon>Bacteria</taxon>
        <taxon>Bacillati</taxon>
        <taxon>Bacillota</taxon>
        <taxon>Clostridia</taxon>
        <taxon>Eubacteriales</taxon>
        <taxon>Clostridiaceae</taxon>
        <taxon>Clostridium</taxon>
    </lineage>
</organism>
<dbReference type="InterPro" id="IPR008928">
    <property type="entry name" value="6-hairpin_glycosidase_sf"/>
</dbReference>
<evidence type="ECO:0000259" key="4">
    <source>
        <dbReference type="PROSITE" id="PS51175"/>
    </source>
</evidence>
<dbReference type="InterPro" id="IPR012939">
    <property type="entry name" value="Glyco_hydro_92"/>
</dbReference>
<dbReference type="GO" id="GO:0006516">
    <property type="term" value="P:glycoprotein catabolic process"/>
    <property type="evidence" value="ECO:0007669"/>
    <property type="project" value="TreeGrafter"/>
</dbReference>
<evidence type="ECO:0000313" key="5">
    <source>
        <dbReference type="EMBL" id="EOR27518.1"/>
    </source>
</evidence>
<dbReference type="Pfam" id="PF07554">
    <property type="entry name" value="FIVAR"/>
    <property type="match status" value="3"/>
</dbReference>
<dbReference type="InterPro" id="IPR044060">
    <property type="entry name" value="Bacterial_rp_domain"/>
</dbReference>
<dbReference type="Gene3D" id="1.20.1270.90">
    <property type="entry name" value="AF1782-like"/>
    <property type="match status" value="1"/>
</dbReference>
<feature type="region of interest" description="Disordered" evidence="2">
    <location>
        <begin position="1883"/>
        <end position="1935"/>
    </location>
</feature>
<dbReference type="InterPro" id="IPR006584">
    <property type="entry name" value="Cellulose-bd_IV"/>
</dbReference>
<dbReference type="NCBIfam" id="TIGR01167">
    <property type="entry name" value="LPXTG_anchor"/>
    <property type="match status" value="1"/>
</dbReference>
<dbReference type="Proteomes" id="UP000013988">
    <property type="component" value="Unassembled WGS sequence"/>
</dbReference>
<dbReference type="Gene3D" id="1.20.1050.60">
    <property type="entry name" value="alpha-1,2-mannosidase"/>
    <property type="match status" value="1"/>
</dbReference>
<dbReference type="GO" id="GO:0005829">
    <property type="term" value="C:cytosol"/>
    <property type="evidence" value="ECO:0007669"/>
    <property type="project" value="TreeGrafter"/>
</dbReference>
<dbReference type="Pfam" id="PF03422">
    <property type="entry name" value="CBM_6"/>
    <property type="match status" value="1"/>
</dbReference>
<dbReference type="SUPFAM" id="SSF48208">
    <property type="entry name" value="Six-hairpin glycosidases"/>
    <property type="match status" value="1"/>
</dbReference>
<dbReference type="SUPFAM" id="SSF49785">
    <property type="entry name" value="Galactose-binding domain-like"/>
    <property type="match status" value="3"/>
</dbReference>
<evidence type="ECO:0000256" key="2">
    <source>
        <dbReference type="SAM" id="MobiDB-lite"/>
    </source>
</evidence>
<evidence type="ECO:0000256" key="3">
    <source>
        <dbReference type="SAM" id="SignalP"/>
    </source>
</evidence>
<dbReference type="PROSITE" id="PS51175">
    <property type="entry name" value="CBM6"/>
    <property type="match status" value="1"/>
</dbReference>
<name>R9CE22_9CLOT</name>
<dbReference type="InterPro" id="IPR041371">
    <property type="entry name" value="GH92_N"/>
</dbReference>
<dbReference type="CDD" id="cd04084">
    <property type="entry name" value="CBM6_xylanase-like"/>
    <property type="match status" value="1"/>
</dbReference>
<feature type="compositionally biased region" description="Polar residues" evidence="2">
    <location>
        <begin position="1925"/>
        <end position="1935"/>
    </location>
</feature>
<dbReference type="Gene3D" id="2.70.98.10">
    <property type="match status" value="1"/>
</dbReference>
<dbReference type="GO" id="GO:0030246">
    <property type="term" value="F:carbohydrate binding"/>
    <property type="evidence" value="ECO:0007669"/>
    <property type="project" value="InterPro"/>
</dbReference>
<dbReference type="PANTHER" id="PTHR12143">
    <property type="entry name" value="PEPTIDE N-GLYCANASE PNGASE -RELATED"/>
    <property type="match status" value="1"/>
</dbReference>
<dbReference type="Gene3D" id="1.20.1270.70">
    <property type="entry name" value="Designed single chain three-helix bundle"/>
    <property type="match status" value="2"/>
</dbReference>
<dbReference type="RefSeq" id="WP_016206291.1">
    <property type="nucleotide sequence ID" value="NZ_ASRV01000045.1"/>
</dbReference>
<dbReference type="InterPro" id="IPR014718">
    <property type="entry name" value="GH-type_carb-bd"/>
</dbReference>
<reference evidence="5 6" key="1">
    <citation type="submission" date="2013-03" db="EMBL/GenBank/DDBJ databases">
        <title>Whole genome shotgun sequencing of Clostridium sartagoforme AAU1.</title>
        <authorList>
            <person name="Joshi C.G."/>
            <person name="Duggirala S.M."/>
            <person name="Nathani N.M."/>
            <person name="Bhatt V.D."/>
            <person name="Patel A.K."/>
            <person name="Pandya P.R."/>
            <person name="KaPatel J.A."/>
        </authorList>
    </citation>
    <scope>NUCLEOTIDE SEQUENCE [LARGE SCALE GENOMIC DNA]</scope>
    <source>
        <strain evidence="5 6">AAU1</strain>
    </source>
</reference>
<dbReference type="PATRIC" id="fig|1202534.3.peg.827"/>
<dbReference type="Gene3D" id="3.30.2080.10">
    <property type="entry name" value="GH92 mannosidase domain"/>
    <property type="match status" value="1"/>
</dbReference>
<dbReference type="GO" id="GO:0000224">
    <property type="term" value="F:peptide-N4-(N-acetyl-beta-glucosaminyl)asparagine amidase activity"/>
    <property type="evidence" value="ECO:0007669"/>
    <property type="project" value="TreeGrafter"/>
</dbReference>
<dbReference type="NCBIfam" id="TIGR01180">
    <property type="entry name" value="aman2_put"/>
    <property type="match status" value="1"/>
</dbReference>
<feature type="domain" description="CBM6" evidence="4">
    <location>
        <begin position="1388"/>
        <end position="1514"/>
    </location>
</feature>
<evidence type="ECO:0000256" key="1">
    <source>
        <dbReference type="ARBA" id="ARBA00022729"/>
    </source>
</evidence>
<dbReference type="InterPro" id="IPR008979">
    <property type="entry name" value="Galactose-bd-like_sf"/>
</dbReference>
<protein>
    <submittedName>
        <fullName evidence="5">Alpha-1,2-mannosidase</fullName>
    </submittedName>
</protein>
<feature type="chain" id="PRO_5004471555" evidence="3">
    <location>
        <begin position="30"/>
        <end position="1964"/>
    </location>
</feature>
<dbReference type="FunFam" id="3.30.2080.10:FF:000001">
    <property type="entry name" value="Alpha-1,2-mannosidase subfamily"/>
    <property type="match status" value="1"/>
</dbReference>
<dbReference type="InterPro" id="IPR050883">
    <property type="entry name" value="PNGase"/>
</dbReference>
<dbReference type="Pfam" id="PF18998">
    <property type="entry name" value="Flg_new_2"/>
    <property type="match status" value="1"/>
</dbReference>